<comment type="caution">
    <text evidence="2">The sequence shown here is derived from an EMBL/GenBank/DDBJ whole genome shotgun (WGS) entry which is preliminary data.</text>
</comment>
<gene>
    <name evidence="2" type="ORF">ACFPEL_22570</name>
</gene>
<protein>
    <submittedName>
        <fullName evidence="2">DUF4255 domain-containing protein</fullName>
    </submittedName>
</protein>
<dbReference type="InterPro" id="IPR025351">
    <property type="entry name" value="Pvc16_N"/>
</dbReference>
<dbReference type="RefSeq" id="WP_274191682.1">
    <property type="nucleotide sequence ID" value="NZ_BAABHN010000047.1"/>
</dbReference>
<name>A0ABV9RN28_9PSEU</name>
<evidence type="ECO:0000313" key="3">
    <source>
        <dbReference type="Proteomes" id="UP001595909"/>
    </source>
</evidence>
<reference evidence="3" key="1">
    <citation type="journal article" date="2019" name="Int. J. Syst. Evol. Microbiol.">
        <title>The Global Catalogue of Microorganisms (GCM) 10K type strain sequencing project: providing services to taxonomists for standard genome sequencing and annotation.</title>
        <authorList>
            <consortium name="The Broad Institute Genomics Platform"/>
            <consortium name="The Broad Institute Genome Sequencing Center for Infectious Disease"/>
            <person name="Wu L."/>
            <person name="Ma J."/>
        </authorList>
    </citation>
    <scope>NUCLEOTIDE SEQUENCE [LARGE SCALE GENOMIC DNA]</scope>
    <source>
        <strain evidence="3">CCUG 50347</strain>
    </source>
</reference>
<dbReference type="Pfam" id="PF14065">
    <property type="entry name" value="Pvc16_N"/>
    <property type="match status" value="1"/>
</dbReference>
<dbReference type="Proteomes" id="UP001595909">
    <property type="component" value="Unassembled WGS sequence"/>
</dbReference>
<keyword evidence="3" id="KW-1185">Reference proteome</keyword>
<evidence type="ECO:0000313" key="2">
    <source>
        <dbReference type="EMBL" id="MFC4835210.1"/>
    </source>
</evidence>
<accession>A0ABV9RN28</accession>
<organism evidence="2 3">
    <name type="scientific">Actinomycetospora chibensis</name>
    <dbReference type="NCBI Taxonomy" id="663606"/>
    <lineage>
        <taxon>Bacteria</taxon>
        <taxon>Bacillati</taxon>
        <taxon>Actinomycetota</taxon>
        <taxon>Actinomycetes</taxon>
        <taxon>Pseudonocardiales</taxon>
        <taxon>Pseudonocardiaceae</taxon>
        <taxon>Actinomycetospora</taxon>
    </lineage>
</organism>
<proteinExistence type="predicted"/>
<dbReference type="EMBL" id="JBHSIM010000047">
    <property type="protein sequence ID" value="MFC4835210.1"/>
    <property type="molecule type" value="Genomic_DNA"/>
</dbReference>
<evidence type="ECO:0000259" key="1">
    <source>
        <dbReference type="Pfam" id="PF14065"/>
    </source>
</evidence>
<sequence>MSNALSVSAVTAALRDLLDRAIHDSPPGTSVTTLPPDKARDTQLGNQLNVFLYHIAPDASWRNMAVPGPVRTGIDARPPLPLCLYYMITAYGRDDNEVLGHEVLGRAMSSLHDHPVLGPADFAATDDVRNQRERLRITFQPLTLDEMSNLWTTFPGDYRISAAYEVSVVLIDSTLPSATSLPVLTRGPDDRGADVLGGLESPFPTIDAVAVPDPSGAAALGDVVRLTGHRLGGATKLRLSHPLLAAPHELDVQGGGTDREVSVLLPETAAAALPSGAYTVQLVVPGTLEQTSNSIALALGPRILTVTPSAAAGGLTVTVSTVPRVRVEQRVRLLLADRELLLAPPPEPLDPPLPPGTAVFTGTGVPAGKYLARLSVDGFVSRVVAPGSDPPRFDSTLEVTVP</sequence>
<feature type="domain" description="Pvc16 N-terminal" evidence="1">
    <location>
        <begin position="9"/>
        <end position="184"/>
    </location>
</feature>